<dbReference type="EMBL" id="CAFBMT010000010">
    <property type="protein sequence ID" value="CAB4937774.1"/>
    <property type="molecule type" value="Genomic_DNA"/>
</dbReference>
<dbReference type="AlphaFoldDB" id="A0A6J7J5D6"/>
<dbReference type="PROSITE" id="PS00455">
    <property type="entry name" value="AMP_BINDING"/>
    <property type="match status" value="1"/>
</dbReference>
<name>A0A6J7J5D6_9ZZZZ</name>
<dbReference type="InterPro" id="IPR020845">
    <property type="entry name" value="AMP-binding_CS"/>
</dbReference>
<dbReference type="Gene3D" id="3.40.50.12780">
    <property type="entry name" value="N-terminal domain of ligase-like"/>
    <property type="match status" value="1"/>
</dbReference>
<feature type="domain" description="AMP-dependent synthetase/ligase" evidence="1">
    <location>
        <begin position="21"/>
        <end position="395"/>
    </location>
</feature>
<dbReference type="SUPFAM" id="SSF56801">
    <property type="entry name" value="Acetyl-CoA synthetase-like"/>
    <property type="match status" value="1"/>
</dbReference>
<dbReference type="PANTHER" id="PTHR43767">
    <property type="entry name" value="LONG-CHAIN-FATTY-ACID--COA LIGASE"/>
    <property type="match status" value="1"/>
</dbReference>
<dbReference type="EMBL" id="CAFBIY010000042">
    <property type="protein sequence ID" value="CAB4849743.1"/>
    <property type="molecule type" value="Genomic_DNA"/>
</dbReference>
<evidence type="ECO:0000259" key="1">
    <source>
        <dbReference type="Pfam" id="PF00501"/>
    </source>
</evidence>
<dbReference type="InterPro" id="IPR045851">
    <property type="entry name" value="AMP-bd_C_sf"/>
</dbReference>
<dbReference type="InterPro" id="IPR050237">
    <property type="entry name" value="ATP-dep_AMP-bd_enzyme"/>
</dbReference>
<dbReference type="EMBL" id="CAEZYF010000001">
    <property type="protein sequence ID" value="CAB4701327.1"/>
    <property type="molecule type" value="Genomic_DNA"/>
</dbReference>
<dbReference type="NCBIfam" id="NF005863">
    <property type="entry name" value="PRK07798.1"/>
    <property type="match status" value="1"/>
</dbReference>
<organism evidence="7">
    <name type="scientific">freshwater metagenome</name>
    <dbReference type="NCBI Taxonomy" id="449393"/>
    <lineage>
        <taxon>unclassified sequences</taxon>
        <taxon>metagenomes</taxon>
        <taxon>ecological metagenomes</taxon>
    </lineage>
</organism>
<evidence type="ECO:0000313" key="7">
    <source>
        <dbReference type="EMBL" id="CAB4937774.1"/>
    </source>
</evidence>
<dbReference type="InterPro" id="IPR000873">
    <property type="entry name" value="AMP-dep_synth/lig_dom"/>
</dbReference>
<evidence type="ECO:0000313" key="3">
    <source>
        <dbReference type="EMBL" id="CAB4363911.1"/>
    </source>
</evidence>
<accession>A0A6J7J5D6</accession>
<evidence type="ECO:0000313" key="8">
    <source>
        <dbReference type="EMBL" id="CAB4990792.1"/>
    </source>
</evidence>
<sequence>MRHQLRSDPVTAGWNFAEIWERIADRTPDEVVQLQGDRVFTWQHFDQRADGIAAALLAGGAQHQDKVAHYLYNCPEFMESMFAMYKAGLAPVNTNYRYTDDELEYLWENSDTVAVVFHGTFTERCDAMRSRTPRVRTWIWVDDGSDPCPDWAVDYEVAAASATGRTIAPWGRSGDDLYLIYTGGTTGFPKGVMWRQDDVVGSLDNSSKAKLPAEPGWEVFDGRISGPGPRVLPGAPLMHGTGAFNAMSVLMNGGSIVTMQGRHFDPAELLDTIQHYKATTMSIVGDAMAKPILRALDAEPDRWDFSSMRVMISSGVIWAAETKAGLLRHNQRLIMVDTLGSSEAIGMAANTTKAGGGSSTAKFALGPNTRVLTEDGREVQAGSGERGRVALRGRTPIGYYKDPVKSADTFIVHDGVRWSIPGDWAEVEADGTLKLYGRGSQCINTGGEKVYPEEVEEALKLHPSIDDAAVVGVPDERFGEAITALVQLHDGHMLDEKALIAYVREHHAAYKSPKRVLQVATIGRAANGKLNYKNLRDEALRQLGIS</sequence>
<feature type="domain" description="AMP-binding enzyme C-terminal" evidence="2">
    <location>
        <begin position="454"/>
        <end position="529"/>
    </location>
</feature>
<dbReference type="EMBL" id="CAESGF010000008">
    <property type="protein sequence ID" value="CAB4363911.1"/>
    <property type="molecule type" value="Genomic_DNA"/>
</dbReference>
<dbReference type="Pfam" id="PF13193">
    <property type="entry name" value="AMP-binding_C"/>
    <property type="match status" value="1"/>
</dbReference>
<dbReference type="EMBL" id="CAFBOL010000034">
    <property type="protein sequence ID" value="CAB4990792.1"/>
    <property type="molecule type" value="Genomic_DNA"/>
</dbReference>
<evidence type="ECO:0000313" key="6">
    <source>
        <dbReference type="EMBL" id="CAB4849743.1"/>
    </source>
</evidence>
<dbReference type="InterPro" id="IPR025110">
    <property type="entry name" value="AMP-bd_C"/>
</dbReference>
<proteinExistence type="predicted"/>
<dbReference type="Gene3D" id="3.30.300.30">
    <property type="match status" value="1"/>
</dbReference>
<gene>
    <name evidence="4" type="ORF">UFOPK2656_00077</name>
    <name evidence="5" type="ORF">UFOPK3099_00713</name>
    <name evidence="6" type="ORF">UFOPK3267_00992</name>
    <name evidence="7" type="ORF">UFOPK3651_01927</name>
    <name evidence="8" type="ORF">UFOPK3931_01455</name>
    <name evidence="3" type="ORF">UFOPK4189_01681</name>
</gene>
<dbReference type="EMBL" id="CAFAAV010000039">
    <property type="protein sequence ID" value="CAB4810620.1"/>
    <property type="molecule type" value="Genomic_DNA"/>
</dbReference>
<dbReference type="InterPro" id="IPR042099">
    <property type="entry name" value="ANL_N_sf"/>
</dbReference>
<protein>
    <submittedName>
        <fullName evidence="7">Unannotated protein</fullName>
    </submittedName>
</protein>
<evidence type="ECO:0000313" key="4">
    <source>
        <dbReference type="EMBL" id="CAB4701327.1"/>
    </source>
</evidence>
<reference evidence="7" key="1">
    <citation type="submission" date="2020-05" db="EMBL/GenBank/DDBJ databases">
        <authorList>
            <person name="Chiriac C."/>
            <person name="Salcher M."/>
            <person name="Ghai R."/>
            <person name="Kavagutti S V."/>
        </authorList>
    </citation>
    <scope>NUCLEOTIDE SEQUENCE</scope>
</reference>
<dbReference type="PANTHER" id="PTHR43767:SF1">
    <property type="entry name" value="NONRIBOSOMAL PEPTIDE SYNTHASE PES1 (EUROFUNG)-RELATED"/>
    <property type="match status" value="1"/>
</dbReference>
<dbReference type="Pfam" id="PF00501">
    <property type="entry name" value="AMP-binding"/>
    <property type="match status" value="1"/>
</dbReference>
<evidence type="ECO:0000313" key="5">
    <source>
        <dbReference type="EMBL" id="CAB4810620.1"/>
    </source>
</evidence>
<dbReference type="GO" id="GO:0016878">
    <property type="term" value="F:acid-thiol ligase activity"/>
    <property type="evidence" value="ECO:0007669"/>
    <property type="project" value="UniProtKB-ARBA"/>
</dbReference>
<evidence type="ECO:0000259" key="2">
    <source>
        <dbReference type="Pfam" id="PF13193"/>
    </source>
</evidence>